<evidence type="ECO:0000256" key="3">
    <source>
        <dbReference type="ARBA" id="ARBA00023163"/>
    </source>
</evidence>
<dbReference type="AlphaFoldDB" id="A0A9W9EV15"/>
<dbReference type="Gene3D" id="4.10.240.10">
    <property type="entry name" value="Zn(2)-C6 fungal-type DNA-binding domain"/>
    <property type="match status" value="1"/>
</dbReference>
<evidence type="ECO:0000256" key="2">
    <source>
        <dbReference type="ARBA" id="ARBA00023125"/>
    </source>
</evidence>
<dbReference type="SUPFAM" id="SSF57701">
    <property type="entry name" value="Zn2/Cys6 DNA-binding domain"/>
    <property type="match status" value="1"/>
</dbReference>
<dbReference type="PANTHER" id="PTHR38111">
    <property type="entry name" value="ZN(2)-C6 FUNGAL-TYPE DOMAIN-CONTAINING PROTEIN-RELATED"/>
    <property type="match status" value="1"/>
</dbReference>
<dbReference type="InterPro" id="IPR036864">
    <property type="entry name" value="Zn2-C6_fun-type_DNA-bd_sf"/>
</dbReference>
<reference evidence="7" key="1">
    <citation type="submission" date="2022-11" db="EMBL/GenBank/DDBJ databases">
        <authorList>
            <person name="Petersen C."/>
        </authorList>
    </citation>
    <scope>NUCLEOTIDE SEQUENCE</scope>
    <source>
        <strain evidence="7">IBT 30069</strain>
    </source>
</reference>
<evidence type="ECO:0000313" key="7">
    <source>
        <dbReference type="EMBL" id="KAJ5088533.1"/>
    </source>
</evidence>
<gene>
    <name evidence="7" type="ORF">N7456_012149</name>
</gene>
<feature type="domain" description="Zn(2)-C6 fungal-type" evidence="6">
    <location>
        <begin position="10"/>
        <end position="39"/>
    </location>
</feature>
<keyword evidence="2" id="KW-0238">DNA-binding</keyword>
<accession>A0A9W9EV15</accession>
<comment type="caution">
    <text evidence="7">The sequence shown here is derived from an EMBL/GenBank/DDBJ whole genome shotgun (WGS) entry which is preliminary data.</text>
</comment>
<feature type="compositionally biased region" description="Polar residues" evidence="5">
    <location>
        <begin position="87"/>
        <end position="98"/>
    </location>
</feature>
<feature type="region of interest" description="Disordered" evidence="5">
    <location>
        <begin position="66"/>
        <end position="98"/>
    </location>
</feature>
<evidence type="ECO:0000256" key="1">
    <source>
        <dbReference type="ARBA" id="ARBA00023015"/>
    </source>
</evidence>
<dbReference type="InterPro" id="IPR053178">
    <property type="entry name" value="Osmoadaptation_assoc"/>
</dbReference>
<dbReference type="InterPro" id="IPR001138">
    <property type="entry name" value="Zn2Cys6_DnaBD"/>
</dbReference>
<dbReference type="Proteomes" id="UP001149165">
    <property type="component" value="Unassembled WGS sequence"/>
</dbReference>
<sequence length="525" mass="58893">MVGVPGRSQGCNTCIQRKIKCDQGPVPCKQCQSSNRLCTGYKRKLAYVFSNTVDLKLSRSTELFGEDSDSSVTHQGRWRRSKPQRQIGKSSTVWPVNSNGGRPLPISSTVTGLGLDFLPIPISANVLLREQFQYLFMSRHVPAEVWDSGPHHDVTNWLVQLQGKAIQSPVLDSSLMAFFSGRVGHMHGDWDLVAKSHSKYIDGLAYLQRALAHSSDRLSDETLAACMALSFYELSEGPGGSDNAFGAHFKGAMMLLQMRGPEACAGSPLGHALFLALRVQIPEWMEKPWCKISKSPADRLWDLLAEIVFIHSKFDKAVSESDKEKITVQNTLESVLDDCFNLELVLRNLYKDYESTISGPLYWSELSTLETNTNHNDHDEDKGNLFPVSFHFPSFIVAQFALTYWSGILVLYRQLAITYQHLAIILGTPDYFLRCRDATNVIYTMAINICQSFEYMTNHRMGGMGLLAIISPLRACRSALQNVAVLRNEDMDHELACVAGLIGRLYKRFNFDINLVLNRKPYYGG</sequence>
<keyword evidence="4" id="KW-0539">Nucleus</keyword>
<dbReference type="Pfam" id="PF11951">
    <property type="entry name" value="Fungal_trans_2"/>
    <property type="match status" value="1"/>
</dbReference>
<protein>
    <submittedName>
        <fullName evidence="7">C6 zinc finger domain containing protein</fullName>
    </submittedName>
</protein>
<organism evidence="7 8">
    <name type="scientific">Penicillium angulare</name>
    <dbReference type="NCBI Taxonomy" id="116970"/>
    <lineage>
        <taxon>Eukaryota</taxon>
        <taxon>Fungi</taxon>
        <taxon>Dikarya</taxon>
        <taxon>Ascomycota</taxon>
        <taxon>Pezizomycotina</taxon>
        <taxon>Eurotiomycetes</taxon>
        <taxon>Eurotiomycetidae</taxon>
        <taxon>Eurotiales</taxon>
        <taxon>Aspergillaceae</taxon>
        <taxon>Penicillium</taxon>
    </lineage>
</organism>
<keyword evidence="3" id="KW-0804">Transcription</keyword>
<dbReference type="GO" id="GO:0003677">
    <property type="term" value="F:DNA binding"/>
    <property type="evidence" value="ECO:0007669"/>
    <property type="project" value="UniProtKB-KW"/>
</dbReference>
<name>A0A9W9EV15_9EURO</name>
<proteinExistence type="predicted"/>
<reference evidence="7" key="2">
    <citation type="journal article" date="2023" name="IMA Fungus">
        <title>Comparative genomic study of the Penicillium genus elucidates a diverse pangenome and 15 lateral gene transfer events.</title>
        <authorList>
            <person name="Petersen C."/>
            <person name="Sorensen T."/>
            <person name="Nielsen M.R."/>
            <person name="Sondergaard T.E."/>
            <person name="Sorensen J.L."/>
            <person name="Fitzpatrick D.A."/>
            <person name="Frisvad J.C."/>
            <person name="Nielsen K.L."/>
        </authorList>
    </citation>
    <scope>NUCLEOTIDE SEQUENCE</scope>
    <source>
        <strain evidence="7">IBT 30069</strain>
    </source>
</reference>
<dbReference type="SMART" id="SM00066">
    <property type="entry name" value="GAL4"/>
    <property type="match status" value="1"/>
</dbReference>
<dbReference type="GO" id="GO:0000981">
    <property type="term" value="F:DNA-binding transcription factor activity, RNA polymerase II-specific"/>
    <property type="evidence" value="ECO:0007669"/>
    <property type="project" value="InterPro"/>
</dbReference>
<keyword evidence="1" id="KW-0805">Transcription regulation</keyword>
<evidence type="ECO:0000313" key="8">
    <source>
        <dbReference type="Proteomes" id="UP001149165"/>
    </source>
</evidence>
<dbReference type="Pfam" id="PF00172">
    <property type="entry name" value="Zn_clus"/>
    <property type="match status" value="1"/>
</dbReference>
<dbReference type="OrthoDB" id="4491390at2759"/>
<dbReference type="CDD" id="cd00067">
    <property type="entry name" value="GAL4"/>
    <property type="match status" value="1"/>
</dbReference>
<dbReference type="InterPro" id="IPR021858">
    <property type="entry name" value="Fun_TF"/>
</dbReference>
<keyword evidence="8" id="KW-1185">Reference proteome</keyword>
<evidence type="ECO:0000259" key="6">
    <source>
        <dbReference type="PROSITE" id="PS50048"/>
    </source>
</evidence>
<dbReference type="GO" id="GO:0008270">
    <property type="term" value="F:zinc ion binding"/>
    <property type="evidence" value="ECO:0007669"/>
    <property type="project" value="InterPro"/>
</dbReference>
<evidence type="ECO:0000256" key="4">
    <source>
        <dbReference type="ARBA" id="ARBA00023242"/>
    </source>
</evidence>
<dbReference type="PROSITE" id="PS50048">
    <property type="entry name" value="ZN2_CY6_FUNGAL_2"/>
    <property type="match status" value="1"/>
</dbReference>
<dbReference type="PANTHER" id="PTHR38111:SF11">
    <property type="entry name" value="TRANSCRIPTION FACTOR DOMAIN-CONTAINING PROTEIN-RELATED"/>
    <property type="match status" value="1"/>
</dbReference>
<evidence type="ECO:0000256" key="5">
    <source>
        <dbReference type="SAM" id="MobiDB-lite"/>
    </source>
</evidence>
<dbReference type="EMBL" id="JAPQKH010000007">
    <property type="protein sequence ID" value="KAJ5088533.1"/>
    <property type="molecule type" value="Genomic_DNA"/>
</dbReference>